<sequence>MNLINKLFEKRGIKPEELSKEEKDTIEQWQKILSEETITLESVLEFCENQVGNIERQFKDLDSSKNKIEKLVLLHSVYASLRELIKSPKAQRESLVKYLTSLL</sequence>
<organism evidence="1 2">
    <name type="scientific">Candidatus Nomurabacteria bacterium GW2011_GWC2_39_41</name>
    <dbReference type="NCBI Taxonomy" id="1618754"/>
    <lineage>
        <taxon>Bacteria</taxon>
        <taxon>Candidatus Nomuraibacteriota</taxon>
    </lineage>
</organism>
<evidence type="ECO:0000313" key="1">
    <source>
        <dbReference type="EMBL" id="KKR20039.1"/>
    </source>
</evidence>
<comment type="caution">
    <text evidence="1">The sequence shown here is derived from an EMBL/GenBank/DDBJ whole genome shotgun (WGS) entry which is preliminary data.</text>
</comment>
<accession>A0A837HT74</accession>
<proteinExistence type="predicted"/>
<evidence type="ECO:0000313" key="2">
    <source>
        <dbReference type="Proteomes" id="UP000034656"/>
    </source>
</evidence>
<name>A0A837HT74_9BACT</name>
<protein>
    <submittedName>
        <fullName evidence="1">Uncharacterized protein</fullName>
    </submittedName>
</protein>
<reference evidence="1 2" key="1">
    <citation type="journal article" date="2015" name="Nature">
        <title>rRNA introns, odd ribosomes, and small enigmatic genomes across a large radiation of phyla.</title>
        <authorList>
            <person name="Brown C.T."/>
            <person name="Hug L.A."/>
            <person name="Thomas B.C."/>
            <person name="Sharon I."/>
            <person name="Castelle C.J."/>
            <person name="Singh A."/>
            <person name="Wilkins M.J."/>
            <person name="Williams K.H."/>
            <person name="Banfield J.F."/>
        </authorList>
    </citation>
    <scope>NUCLEOTIDE SEQUENCE [LARGE SCALE GENOMIC DNA]</scope>
</reference>
<dbReference type="Proteomes" id="UP000034656">
    <property type="component" value="Unassembled WGS sequence"/>
</dbReference>
<dbReference type="AlphaFoldDB" id="A0A837HT74"/>
<dbReference type="EMBL" id="LBXB01000009">
    <property type="protein sequence ID" value="KKR20039.1"/>
    <property type="molecule type" value="Genomic_DNA"/>
</dbReference>
<gene>
    <name evidence="1" type="ORF">UT51_C0009G0013</name>
</gene>